<dbReference type="InterPro" id="IPR001387">
    <property type="entry name" value="Cro/C1-type_HTH"/>
</dbReference>
<protein>
    <recommendedName>
        <fullName evidence="2">HTH cro/C1-type domain-containing protein</fullName>
    </recommendedName>
</protein>
<dbReference type="PANTHER" id="PTHR46558">
    <property type="entry name" value="TRACRIPTIONAL REGULATORY PROTEIN-RELATED-RELATED"/>
    <property type="match status" value="1"/>
</dbReference>
<dbReference type="SUPFAM" id="SSF47413">
    <property type="entry name" value="lambda repressor-like DNA-binding domains"/>
    <property type="match status" value="1"/>
</dbReference>
<comment type="caution">
    <text evidence="3">The sequence shown here is derived from an EMBL/GenBank/DDBJ whole genome shotgun (WGS) entry which is preliminary data.</text>
</comment>
<keyword evidence="1" id="KW-0238">DNA-binding</keyword>
<dbReference type="InterPro" id="IPR002742">
    <property type="entry name" value="Desulfoferrodoxin_Fe-bd_dom"/>
</dbReference>
<feature type="domain" description="HTH cro/C1-type" evidence="2">
    <location>
        <begin position="10"/>
        <end position="64"/>
    </location>
</feature>
<proteinExistence type="predicted"/>
<dbReference type="PROSITE" id="PS50943">
    <property type="entry name" value="HTH_CROC1"/>
    <property type="match status" value="1"/>
</dbReference>
<dbReference type="SMART" id="SM00530">
    <property type="entry name" value="HTH_XRE"/>
    <property type="match status" value="1"/>
</dbReference>
<dbReference type="GO" id="GO:0016491">
    <property type="term" value="F:oxidoreductase activity"/>
    <property type="evidence" value="ECO:0007669"/>
    <property type="project" value="InterPro"/>
</dbReference>
<dbReference type="InterPro" id="IPR010982">
    <property type="entry name" value="Lambda_DNA-bd_dom_sf"/>
</dbReference>
<dbReference type="Pfam" id="PF01880">
    <property type="entry name" value="Desulfoferrodox"/>
    <property type="match status" value="1"/>
</dbReference>
<sequence length="203" mass="23406">MDCNKVGKLILSLRKEKSMTQKDLAHLMNISDKSISKWERGLGCPDVSLLGELSKILGVNIEKILSGELNPNEKDRGNMRHIKFYACQCCDNVMTSTGAINVSCCGRVLEPLLSKPEDDEHEIIVHEIEDDYFVTIQHEMDREHYIAFVAYISYDRLLFIKLYPEQNAELRFPKMHGGTLYAYCNRHGLWKTDKMKHGTRRVI</sequence>
<dbReference type="EMBL" id="AHKH01000046">
    <property type="protein sequence ID" value="EHQ61160.1"/>
    <property type="molecule type" value="Genomic_DNA"/>
</dbReference>
<reference evidence="3 4" key="1">
    <citation type="journal article" date="2012" name="J. Bacteriol.">
        <title>Genome Sequence of the Pattern-Forming Social Bacterium Paenibacillus dendritiformis C454 Chiral Morphotype.</title>
        <authorList>
            <person name="Sirota-Madi A."/>
            <person name="Olender T."/>
            <person name="Helman Y."/>
            <person name="Brainis I."/>
            <person name="Finkelshtein A."/>
            <person name="Roth D."/>
            <person name="Hagai E."/>
            <person name="Leshkowitz D."/>
            <person name="Brodsky L."/>
            <person name="Galatenko V."/>
            <person name="Nikolaev V."/>
            <person name="Gutnick D.L."/>
            <person name="Lancet D."/>
            <person name="Ben-Jacob E."/>
        </authorList>
    </citation>
    <scope>NUCLEOTIDE SEQUENCE [LARGE SCALE GENOMIC DNA]</scope>
    <source>
        <strain evidence="3 4">C454</strain>
    </source>
</reference>
<dbReference type="RefSeq" id="WP_006677821.1">
    <property type="nucleotide sequence ID" value="NZ_AHKH01000046.1"/>
</dbReference>
<dbReference type="GO" id="GO:0003677">
    <property type="term" value="F:DNA binding"/>
    <property type="evidence" value="ECO:0007669"/>
    <property type="project" value="UniProtKB-KW"/>
</dbReference>
<evidence type="ECO:0000313" key="4">
    <source>
        <dbReference type="Proteomes" id="UP000003900"/>
    </source>
</evidence>
<name>H3SIF7_9BACL</name>
<dbReference type="InterPro" id="IPR036073">
    <property type="entry name" value="Desulfoferrodoxin_Fe-bd_dom_sf"/>
</dbReference>
<dbReference type="SUPFAM" id="SSF49367">
    <property type="entry name" value="Superoxide reductase-like"/>
    <property type="match status" value="1"/>
</dbReference>
<dbReference type="Gene3D" id="1.10.260.40">
    <property type="entry name" value="lambda repressor-like DNA-binding domains"/>
    <property type="match status" value="1"/>
</dbReference>
<evidence type="ECO:0000313" key="3">
    <source>
        <dbReference type="EMBL" id="EHQ61160.1"/>
    </source>
</evidence>
<dbReference type="CDD" id="cd00093">
    <property type="entry name" value="HTH_XRE"/>
    <property type="match status" value="1"/>
</dbReference>
<organism evidence="3 4">
    <name type="scientific">Paenibacillus dendritiformis C454</name>
    <dbReference type="NCBI Taxonomy" id="1131935"/>
    <lineage>
        <taxon>Bacteria</taxon>
        <taxon>Bacillati</taxon>
        <taxon>Bacillota</taxon>
        <taxon>Bacilli</taxon>
        <taxon>Bacillales</taxon>
        <taxon>Paenibacillaceae</taxon>
        <taxon>Paenibacillus</taxon>
    </lineage>
</organism>
<evidence type="ECO:0000259" key="2">
    <source>
        <dbReference type="PROSITE" id="PS50943"/>
    </source>
</evidence>
<dbReference type="Proteomes" id="UP000003900">
    <property type="component" value="Unassembled WGS sequence"/>
</dbReference>
<evidence type="ECO:0000256" key="1">
    <source>
        <dbReference type="ARBA" id="ARBA00023125"/>
    </source>
</evidence>
<dbReference type="Gene3D" id="2.60.40.730">
    <property type="entry name" value="SOR catalytic domain"/>
    <property type="match status" value="1"/>
</dbReference>
<dbReference type="GO" id="GO:0005506">
    <property type="term" value="F:iron ion binding"/>
    <property type="evidence" value="ECO:0007669"/>
    <property type="project" value="InterPro"/>
</dbReference>
<accession>H3SIF7</accession>
<dbReference type="Pfam" id="PF01381">
    <property type="entry name" value="HTH_3"/>
    <property type="match status" value="1"/>
</dbReference>
<gene>
    <name evidence="3" type="ORF">PDENDC454_16653</name>
</gene>
<dbReference type="OrthoDB" id="9804312at2"/>
<dbReference type="AlphaFoldDB" id="H3SIF7"/>
<dbReference type="STRING" id="1131935.PDENDC454_16653"/>
<dbReference type="PANTHER" id="PTHR46558:SF11">
    <property type="entry name" value="HTH-TYPE TRANSCRIPTIONAL REGULATOR XRE"/>
    <property type="match status" value="1"/>
</dbReference>
<keyword evidence="4" id="KW-1185">Reference proteome</keyword>